<dbReference type="InterPro" id="IPR000620">
    <property type="entry name" value="EamA_dom"/>
</dbReference>
<feature type="transmembrane region" description="Helical" evidence="6">
    <location>
        <begin position="229"/>
        <end position="250"/>
    </location>
</feature>
<evidence type="ECO:0000259" key="7">
    <source>
        <dbReference type="Pfam" id="PF00892"/>
    </source>
</evidence>
<feature type="transmembrane region" description="Helical" evidence="6">
    <location>
        <begin position="256"/>
        <end position="276"/>
    </location>
</feature>
<organism evidence="8">
    <name type="scientific">Rhizophora mucronata</name>
    <name type="common">Asiatic mangrove</name>
    <dbReference type="NCBI Taxonomy" id="61149"/>
    <lineage>
        <taxon>Eukaryota</taxon>
        <taxon>Viridiplantae</taxon>
        <taxon>Streptophyta</taxon>
        <taxon>Embryophyta</taxon>
        <taxon>Tracheophyta</taxon>
        <taxon>Spermatophyta</taxon>
        <taxon>Magnoliopsida</taxon>
        <taxon>eudicotyledons</taxon>
        <taxon>Gunneridae</taxon>
        <taxon>Pentapetalae</taxon>
        <taxon>rosids</taxon>
        <taxon>fabids</taxon>
        <taxon>Malpighiales</taxon>
        <taxon>Rhizophoraceae</taxon>
        <taxon>Rhizophora</taxon>
    </lineage>
</organism>
<evidence type="ECO:0000256" key="6">
    <source>
        <dbReference type="RuleBase" id="RU363077"/>
    </source>
</evidence>
<dbReference type="EMBL" id="GGEC01089007">
    <property type="protein sequence ID" value="MBX69491.1"/>
    <property type="molecule type" value="Transcribed_RNA"/>
</dbReference>
<keyword evidence="4 6" id="KW-1133">Transmembrane helix</keyword>
<evidence type="ECO:0000256" key="1">
    <source>
        <dbReference type="ARBA" id="ARBA00004141"/>
    </source>
</evidence>
<evidence type="ECO:0000256" key="3">
    <source>
        <dbReference type="ARBA" id="ARBA00022692"/>
    </source>
</evidence>
<sequence length="375" mass="41137">MHLYSENVKVYSLSLSGASEMWLSGITVVMLAMEFLDVGMNTVCKAAMTKGMSQYVLVVYSNFLGIFFLLSSILFFYRKRNITPPISWSIICRIIILSVLGCCGQVFTYVGIKCSSPTLASAMIDLTPAFTFILATISRIERLNLRTKSSQAKSIGTLALITGGLIVTLYKGWPITIFPSSNESLINEQLHQHQSNWVAGGLFLAAHSLILAIMYNIQTWLIRDYPSELMTTLLFSIIVTILSAIVCLVAEEDPNVWRITSGIELIAIGYTAAFAVSIRTAVHAWACHKKGPVYTSMFKPLGMVIAVFMGVSFLGDTLHLGSVIGAFVIVLGFYAVIWGKAQEERKDDGEGSCCVGSQTCDTEAPLLTEKQTNDR</sequence>
<dbReference type="GO" id="GO:0016020">
    <property type="term" value="C:membrane"/>
    <property type="evidence" value="ECO:0007669"/>
    <property type="project" value="UniProtKB-SubCell"/>
</dbReference>
<feature type="transmembrane region" description="Helical" evidence="6">
    <location>
        <begin position="90"/>
        <end position="112"/>
    </location>
</feature>
<evidence type="ECO:0000313" key="8">
    <source>
        <dbReference type="EMBL" id="MBX69491.1"/>
    </source>
</evidence>
<dbReference type="PANTHER" id="PTHR31218">
    <property type="entry name" value="WAT1-RELATED PROTEIN"/>
    <property type="match status" value="1"/>
</dbReference>
<keyword evidence="3 6" id="KW-0812">Transmembrane</keyword>
<dbReference type="GO" id="GO:0022857">
    <property type="term" value="F:transmembrane transporter activity"/>
    <property type="evidence" value="ECO:0007669"/>
    <property type="project" value="InterPro"/>
</dbReference>
<feature type="transmembrane region" description="Helical" evidence="6">
    <location>
        <begin position="158"/>
        <end position="177"/>
    </location>
</feature>
<dbReference type="SUPFAM" id="SSF103481">
    <property type="entry name" value="Multidrug resistance efflux transporter EmrE"/>
    <property type="match status" value="2"/>
</dbReference>
<evidence type="ECO:0000256" key="5">
    <source>
        <dbReference type="ARBA" id="ARBA00023136"/>
    </source>
</evidence>
<reference evidence="8" key="1">
    <citation type="submission" date="2018-02" db="EMBL/GenBank/DDBJ databases">
        <title>Rhizophora mucronata_Transcriptome.</title>
        <authorList>
            <person name="Meera S.P."/>
            <person name="Sreeshan A."/>
            <person name="Augustine A."/>
        </authorList>
    </citation>
    <scope>NUCLEOTIDE SEQUENCE</scope>
    <source>
        <tissue evidence="8">Leaf</tissue>
    </source>
</reference>
<evidence type="ECO:0000256" key="4">
    <source>
        <dbReference type="ARBA" id="ARBA00022989"/>
    </source>
</evidence>
<feature type="domain" description="EamA" evidence="7">
    <location>
        <begin position="200"/>
        <end position="337"/>
    </location>
</feature>
<name>A0A2P2QRG5_RHIMU</name>
<dbReference type="InterPro" id="IPR037185">
    <property type="entry name" value="EmrE-like"/>
</dbReference>
<feature type="domain" description="EamA" evidence="7">
    <location>
        <begin position="25"/>
        <end position="155"/>
    </location>
</feature>
<proteinExistence type="inferred from homology"/>
<feature type="transmembrane region" description="Helical" evidence="6">
    <location>
        <begin position="21"/>
        <end position="43"/>
    </location>
</feature>
<evidence type="ECO:0000256" key="2">
    <source>
        <dbReference type="ARBA" id="ARBA00007635"/>
    </source>
</evidence>
<comment type="similarity">
    <text evidence="2 6">Belongs to the drug/metabolite transporter (DMT) superfamily. Plant drug/metabolite exporter (P-DME) (TC 2.A.7.4) family.</text>
</comment>
<feature type="transmembrane region" description="Helical" evidence="6">
    <location>
        <begin position="197"/>
        <end position="217"/>
    </location>
</feature>
<dbReference type="InterPro" id="IPR030184">
    <property type="entry name" value="WAT1-related"/>
</dbReference>
<dbReference type="Pfam" id="PF00892">
    <property type="entry name" value="EamA"/>
    <property type="match status" value="2"/>
</dbReference>
<dbReference type="AlphaFoldDB" id="A0A2P2QRG5"/>
<feature type="transmembrane region" description="Helical" evidence="6">
    <location>
        <begin position="297"/>
        <end position="314"/>
    </location>
</feature>
<comment type="subcellular location">
    <subcellularLocation>
        <location evidence="1 6">Membrane</location>
        <topology evidence="1 6">Multi-pass membrane protein</topology>
    </subcellularLocation>
</comment>
<protein>
    <recommendedName>
        <fullName evidence="6">WAT1-related protein</fullName>
    </recommendedName>
</protein>
<accession>A0A2P2QRG5</accession>
<feature type="transmembrane region" description="Helical" evidence="6">
    <location>
        <begin position="55"/>
        <end position="78"/>
    </location>
</feature>
<feature type="transmembrane region" description="Helical" evidence="6">
    <location>
        <begin position="320"/>
        <end position="338"/>
    </location>
</feature>
<feature type="transmembrane region" description="Helical" evidence="6">
    <location>
        <begin position="118"/>
        <end position="137"/>
    </location>
</feature>
<keyword evidence="5 6" id="KW-0472">Membrane</keyword>